<dbReference type="InterPro" id="IPR002048">
    <property type="entry name" value="EF_hand_dom"/>
</dbReference>
<dbReference type="GO" id="GO:0005615">
    <property type="term" value="C:extracellular space"/>
    <property type="evidence" value="ECO:0007669"/>
    <property type="project" value="TreeGrafter"/>
</dbReference>
<dbReference type="PROSITE" id="PS00303">
    <property type="entry name" value="S100_CABP"/>
    <property type="match status" value="1"/>
</dbReference>
<dbReference type="PANTHER" id="PTHR11639">
    <property type="entry name" value="S100 CALCIUM-BINDING PROTEIN"/>
    <property type="match status" value="1"/>
</dbReference>
<dbReference type="InterPro" id="IPR011992">
    <property type="entry name" value="EF-hand-dom_pair"/>
</dbReference>
<dbReference type="GO" id="GO:0005509">
    <property type="term" value="F:calcium ion binding"/>
    <property type="evidence" value="ECO:0007669"/>
    <property type="project" value="InterPro"/>
</dbReference>
<evidence type="ECO:0000256" key="3">
    <source>
        <dbReference type="ARBA" id="ARBA00022837"/>
    </source>
</evidence>
<comment type="similarity">
    <text evidence="1 4">Belongs to the S-100 family.</text>
</comment>
<dbReference type="Pfam" id="PF01023">
    <property type="entry name" value="S_100"/>
    <property type="match status" value="1"/>
</dbReference>
<gene>
    <name evidence="6" type="ORF">FSCOSCO3_A027654</name>
</gene>
<comment type="caution">
    <text evidence="6">The sequence shown here is derived from an EMBL/GenBank/DDBJ whole genome shotgun (WGS) entry which is preliminary data.</text>
</comment>
<protein>
    <recommendedName>
        <fullName evidence="4">Protein S100</fullName>
    </recommendedName>
    <alternativeName>
        <fullName evidence="4">S100 calcium-binding protein</fullName>
    </alternativeName>
</protein>
<dbReference type="SMART" id="SM01394">
    <property type="entry name" value="S_100"/>
    <property type="match status" value="1"/>
</dbReference>
<evidence type="ECO:0000256" key="4">
    <source>
        <dbReference type="RuleBase" id="RU361184"/>
    </source>
</evidence>
<proteinExistence type="inferred from homology"/>
<name>A0AAV1QE44_SCOSC</name>
<dbReference type="Proteomes" id="UP001314229">
    <property type="component" value="Unassembled WGS sequence"/>
</dbReference>
<dbReference type="EMBL" id="CAWUFR010001082">
    <property type="protein sequence ID" value="CAK6982687.1"/>
    <property type="molecule type" value="Genomic_DNA"/>
</dbReference>
<sequence length="135" mass="15396">MSQNGQQFSGKASSCPPHRITSYTFSTQPYSAHLPAVMTDLEKCMESLIVIFHRYADEDGDGRTLTKKELKKLVEKELPTFLKTQQNPKTVDLILKDLDQNKDDKLDFEEFLPLVVGLSLACDKCYMLHQKKGKK</sequence>
<dbReference type="GO" id="GO:0048306">
    <property type="term" value="F:calcium-dependent protein binding"/>
    <property type="evidence" value="ECO:0007669"/>
    <property type="project" value="TreeGrafter"/>
</dbReference>
<dbReference type="AlphaFoldDB" id="A0AAV1QE44"/>
<dbReference type="InterPro" id="IPR001751">
    <property type="entry name" value="S100/CaBP7/8-like_CS"/>
</dbReference>
<dbReference type="PROSITE" id="PS50222">
    <property type="entry name" value="EF_HAND_2"/>
    <property type="match status" value="1"/>
</dbReference>
<evidence type="ECO:0000256" key="1">
    <source>
        <dbReference type="ARBA" id="ARBA00007323"/>
    </source>
</evidence>
<dbReference type="Gene3D" id="1.10.238.10">
    <property type="entry name" value="EF-hand"/>
    <property type="match status" value="1"/>
</dbReference>
<evidence type="ECO:0000259" key="5">
    <source>
        <dbReference type="PROSITE" id="PS50222"/>
    </source>
</evidence>
<dbReference type="InterPro" id="IPR018247">
    <property type="entry name" value="EF_Hand_1_Ca_BS"/>
</dbReference>
<evidence type="ECO:0000313" key="6">
    <source>
        <dbReference type="EMBL" id="CAK6982687.1"/>
    </source>
</evidence>
<dbReference type="GO" id="GO:0005737">
    <property type="term" value="C:cytoplasm"/>
    <property type="evidence" value="ECO:0007669"/>
    <property type="project" value="TreeGrafter"/>
</dbReference>
<feature type="domain" description="EF-hand" evidence="5">
    <location>
        <begin position="86"/>
        <end position="121"/>
    </location>
</feature>
<evidence type="ECO:0000313" key="7">
    <source>
        <dbReference type="Proteomes" id="UP001314229"/>
    </source>
</evidence>
<keyword evidence="2 4" id="KW-0479">Metal-binding</keyword>
<keyword evidence="7" id="KW-1185">Reference proteome</keyword>
<organism evidence="6 7">
    <name type="scientific">Scomber scombrus</name>
    <name type="common">Atlantic mackerel</name>
    <name type="synonym">Scomber vernalis</name>
    <dbReference type="NCBI Taxonomy" id="13677"/>
    <lineage>
        <taxon>Eukaryota</taxon>
        <taxon>Metazoa</taxon>
        <taxon>Chordata</taxon>
        <taxon>Craniata</taxon>
        <taxon>Vertebrata</taxon>
        <taxon>Euteleostomi</taxon>
        <taxon>Actinopterygii</taxon>
        <taxon>Neopterygii</taxon>
        <taxon>Teleostei</taxon>
        <taxon>Neoteleostei</taxon>
        <taxon>Acanthomorphata</taxon>
        <taxon>Pelagiaria</taxon>
        <taxon>Scombriformes</taxon>
        <taxon>Scombridae</taxon>
        <taxon>Scomber</taxon>
    </lineage>
</organism>
<dbReference type="PANTHER" id="PTHR11639:SF134">
    <property type="entry name" value="PROTEIN S100-A1-RELATED"/>
    <property type="match status" value="1"/>
</dbReference>
<evidence type="ECO:0000256" key="2">
    <source>
        <dbReference type="ARBA" id="ARBA00022723"/>
    </source>
</evidence>
<dbReference type="SUPFAM" id="SSF47473">
    <property type="entry name" value="EF-hand"/>
    <property type="match status" value="1"/>
</dbReference>
<dbReference type="InterPro" id="IPR013787">
    <property type="entry name" value="S100_Ca-bd_sub"/>
</dbReference>
<accession>A0AAV1QE44</accession>
<reference evidence="6 7" key="1">
    <citation type="submission" date="2024-01" db="EMBL/GenBank/DDBJ databases">
        <authorList>
            <person name="Alioto T."/>
            <person name="Alioto T."/>
            <person name="Gomez Garrido J."/>
        </authorList>
    </citation>
    <scope>NUCLEOTIDE SEQUENCE [LARGE SCALE GENOMIC DNA]</scope>
</reference>
<dbReference type="PROSITE" id="PS00018">
    <property type="entry name" value="EF_HAND_1"/>
    <property type="match status" value="1"/>
</dbReference>
<keyword evidence="3 4" id="KW-0106">Calcium</keyword>